<dbReference type="SUPFAM" id="SSF48452">
    <property type="entry name" value="TPR-like"/>
    <property type="match status" value="1"/>
</dbReference>
<dbReference type="PANTHER" id="PTHR37422:SF13">
    <property type="entry name" value="LIPOPOLYSACCHARIDE BIOSYNTHESIS PROTEIN PA4999-RELATED"/>
    <property type="match status" value="1"/>
</dbReference>
<name>A0A1G2CYT5_9BACT</name>
<evidence type="ECO:0000313" key="9">
    <source>
        <dbReference type="Proteomes" id="UP000177122"/>
    </source>
</evidence>
<feature type="transmembrane region" description="Helical" evidence="6">
    <location>
        <begin position="65"/>
        <end position="83"/>
    </location>
</feature>
<feature type="transmembrane region" description="Helical" evidence="6">
    <location>
        <begin position="103"/>
        <end position="122"/>
    </location>
</feature>
<dbReference type="PROSITE" id="PS50293">
    <property type="entry name" value="TPR_REGION"/>
    <property type="match status" value="1"/>
</dbReference>
<evidence type="ECO:0000256" key="4">
    <source>
        <dbReference type="ARBA" id="ARBA00023136"/>
    </source>
</evidence>
<comment type="caution">
    <text evidence="8">The sequence shown here is derived from an EMBL/GenBank/DDBJ whole genome shotgun (WGS) entry which is preliminary data.</text>
</comment>
<dbReference type="EMBL" id="MHLI01000006">
    <property type="protein sequence ID" value="OGZ05840.1"/>
    <property type="molecule type" value="Genomic_DNA"/>
</dbReference>
<dbReference type="PROSITE" id="PS50005">
    <property type="entry name" value="TPR"/>
    <property type="match status" value="1"/>
</dbReference>
<comment type="subcellular location">
    <subcellularLocation>
        <location evidence="1">Membrane</location>
        <topology evidence="1">Multi-pass membrane protein</topology>
    </subcellularLocation>
</comment>
<evidence type="ECO:0000259" key="7">
    <source>
        <dbReference type="Pfam" id="PF04932"/>
    </source>
</evidence>
<dbReference type="AlphaFoldDB" id="A0A1G2CYT5"/>
<feature type="transmembrane region" description="Helical" evidence="6">
    <location>
        <begin position="346"/>
        <end position="371"/>
    </location>
</feature>
<proteinExistence type="predicted"/>
<dbReference type="InterPro" id="IPR011990">
    <property type="entry name" value="TPR-like_helical_dom_sf"/>
</dbReference>
<dbReference type="Pfam" id="PF04932">
    <property type="entry name" value="Wzy_C"/>
    <property type="match status" value="1"/>
</dbReference>
<dbReference type="GO" id="GO:0016020">
    <property type="term" value="C:membrane"/>
    <property type="evidence" value="ECO:0007669"/>
    <property type="project" value="UniProtKB-SubCell"/>
</dbReference>
<dbReference type="InterPro" id="IPR007016">
    <property type="entry name" value="O-antigen_ligase-rel_domated"/>
</dbReference>
<organism evidence="8 9">
    <name type="scientific">Candidatus Lloydbacteria bacterium RIFCSPHIGHO2_01_FULL_49_22</name>
    <dbReference type="NCBI Taxonomy" id="1798658"/>
    <lineage>
        <taxon>Bacteria</taxon>
        <taxon>Candidatus Lloydiibacteriota</taxon>
    </lineage>
</organism>
<keyword evidence="2 6" id="KW-0812">Transmembrane</keyword>
<dbReference type="PANTHER" id="PTHR37422">
    <property type="entry name" value="TEICHURONIC ACID BIOSYNTHESIS PROTEIN TUAE"/>
    <property type="match status" value="1"/>
</dbReference>
<evidence type="ECO:0000256" key="6">
    <source>
        <dbReference type="SAM" id="Phobius"/>
    </source>
</evidence>
<evidence type="ECO:0000313" key="8">
    <source>
        <dbReference type="EMBL" id="OGZ05840.1"/>
    </source>
</evidence>
<accession>A0A1G2CYT5</accession>
<dbReference type="Proteomes" id="UP000177122">
    <property type="component" value="Unassembled WGS sequence"/>
</dbReference>
<dbReference type="Gene3D" id="1.25.40.10">
    <property type="entry name" value="Tetratricopeptide repeat domain"/>
    <property type="match status" value="1"/>
</dbReference>
<feature type="transmembrane region" description="Helical" evidence="6">
    <location>
        <begin position="169"/>
        <end position="188"/>
    </location>
</feature>
<keyword evidence="5" id="KW-0802">TPR repeat</keyword>
<feature type="repeat" description="TPR" evidence="5">
    <location>
        <begin position="553"/>
        <end position="586"/>
    </location>
</feature>
<dbReference type="InterPro" id="IPR051533">
    <property type="entry name" value="WaaL-like"/>
</dbReference>
<evidence type="ECO:0000256" key="3">
    <source>
        <dbReference type="ARBA" id="ARBA00022989"/>
    </source>
</evidence>
<feature type="transmembrane region" description="Helical" evidence="6">
    <location>
        <begin position="445"/>
        <end position="463"/>
    </location>
</feature>
<dbReference type="SMART" id="SM00028">
    <property type="entry name" value="TPR"/>
    <property type="match status" value="2"/>
</dbReference>
<feature type="domain" description="O-antigen ligase-related" evidence="7">
    <location>
        <begin position="207"/>
        <end position="359"/>
    </location>
</feature>
<evidence type="ECO:0000256" key="2">
    <source>
        <dbReference type="ARBA" id="ARBA00022692"/>
    </source>
</evidence>
<feature type="transmembrane region" description="Helical" evidence="6">
    <location>
        <begin position="219"/>
        <end position="237"/>
    </location>
</feature>
<feature type="transmembrane region" description="Helical" evidence="6">
    <location>
        <begin position="129"/>
        <end position="149"/>
    </location>
</feature>
<keyword evidence="4 6" id="KW-0472">Membrane</keyword>
<gene>
    <name evidence="8" type="ORF">A2845_03480</name>
</gene>
<feature type="transmembrane region" description="Helical" evidence="6">
    <location>
        <begin position="244"/>
        <end position="265"/>
    </location>
</feature>
<dbReference type="InterPro" id="IPR019734">
    <property type="entry name" value="TPR_rpt"/>
</dbReference>
<feature type="transmembrane region" description="Helical" evidence="6">
    <location>
        <begin position="39"/>
        <end position="58"/>
    </location>
</feature>
<feature type="transmembrane region" description="Helical" evidence="6">
    <location>
        <begin position="195"/>
        <end position="213"/>
    </location>
</feature>
<evidence type="ECO:0000256" key="1">
    <source>
        <dbReference type="ARBA" id="ARBA00004141"/>
    </source>
</evidence>
<feature type="transmembrane region" description="Helical" evidence="6">
    <location>
        <begin position="7"/>
        <end position="27"/>
    </location>
</feature>
<sequence>MSLKELLRFCILACIFATPFICLYVAETMFFPFITGKNFLFRIIVEAMLGLWVLLMFVDATYRPKFSWILAAAGAFLLVMTVADFNGVNPFRSFWSNYERMEGLITLAHLFLYFIICASVLATENMWKWFWRTSLASSVIVCFNAYQQLAGKEAIHQSVTRLDATFGNSVYLAVFALFHAFIAMFLFFRDGKKNTFRWIYPVIASANVIILYYTQTRGTLLGILGGVLLTLLLVAFFDKEHPQLKKYAIGGVLGVVLLIGAFIAFKDSSFIQQSPTLQRMASISMSDNTTKSRFMIWHMSWEGFKERPILGWGQDNFLYVFAKHYDPNMWAQEPWFDRSHDVFFDWLIAGGALGLLSYLSMFGAAIYYLWFGRKHRFTIIERSILTGMLAGYFIHNIFVFDNLTSYLFFFGFLAFLHTLHAEEVVVEKTPQKKERAGDRLEAGDLAIAGAVVIALTCVMIYYVNIRNINANVALINSIRPEGILVDGPNGQKKIAMKEILDLGLFGTTEGREQLAQLAVQTQDPRVPENIRKMFHDTAAAEFDKELAADPDNVRMRSFAATFYARFGEYEKALEQFNKAIELSPTRQSTRLDLAMMYVAVRDYPRAEEQAKIAYDFANTNPDAILTYATTLIYQKKLALVDEVLASRKDTPTAYDSRIINAYGNIGQYQKVVELVNEKIARGFGSGRDYFSLAGGYATLGDKAAAIAAVEKGMSLDAGLKDQGTQLIEQINGAK</sequence>
<keyword evidence="3 6" id="KW-1133">Transmembrane helix</keyword>
<reference evidence="8 9" key="1">
    <citation type="journal article" date="2016" name="Nat. Commun.">
        <title>Thousands of microbial genomes shed light on interconnected biogeochemical processes in an aquifer system.</title>
        <authorList>
            <person name="Anantharaman K."/>
            <person name="Brown C.T."/>
            <person name="Hug L.A."/>
            <person name="Sharon I."/>
            <person name="Castelle C.J."/>
            <person name="Probst A.J."/>
            <person name="Thomas B.C."/>
            <person name="Singh A."/>
            <person name="Wilkins M.J."/>
            <person name="Karaoz U."/>
            <person name="Brodie E.L."/>
            <person name="Williams K.H."/>
            <person name="Hubbard S.S."/>
            <person name="Banfield J.F."/>
        </authorList>
    </citation>
    <scope>NUCLEOTIDE SEQUENCE [LARGE SCALE GENOMIC DNA]</scope>
</reference>
<protein>
    <recommendedName>
        <fullName evidence="7">O-antigen ligase-related domain-containing protein</fullName>
    </recommendedName>
</protein>
<dbReference type="Pfam" id="PF13181">
    <property type="entry name" value="TPR_8"/>
    <property type="match status" value="1"/>
</dbReference>
<evidence type="ECO:0000256" key="5">
    <source>
        <dbReference type="PROSITE-ProRule" id="PRU00339"/>
    </source>
</evidence>